<dbReference type="InterPro" id="IPR011006">
    <property type="entry name" value="CheY-like_superfamily"/>
</dbReference>
<feature type="domain" description="Response regulatory" evidence="9">
    <location>
        <begin position="3"/>
        <end position="119"/>
    </location>
</feature>
<dbReference type="GO" id="GO:0006935">
    <property type="term" value="P:chemotaxis"/>
    <property type="evidence" value="ECO:0007669"/>
    <property type="project" value="UniProtKB-UniRule"/>
</dbReference>
<dbReference type="Gene3D" id="3.40.50.2300">
    <property type="match status" value="1"/>
</dbReference>
<dbReference type="Pfam" id="PF00072">
    <property type="entry name" value="Response_reg"/>
    <property type="match status" value="1"/>
</dbReference>
<protein>
    <recommendedName>
        <fullName evidence="5">Protein-glutamate methylesterase/protein-glutamine glutaminase</fullName>
        <ecNumber evidence="5">3.1.1.61</ecNumber>
        <ecNumber evidence="5">3.5.1.44</ecNumber>
    </recommendedName>
</protein>
<evidence type="ECO:0000259" key="9">
    <source>
        <dbReference type="PROSITE" id="PS50110"/>
    </source>
</evidence>
<dbReference type="HAMAP" id="MF_00099">
    <property type="entry name" value="CheB_chemtxs"/>
    <property type="match status" value="1"/>
</dbReference>
<dbReference type="Gene3D" id="3.40.50.180">
    <property type="entry name" value="Methylesterase CheB, C-terminal domain"/>
    <property type="match status" value="1"/>
</dbReference>
<keyword evidence="3 5" id="KW-0378">Hydrolase</keyword>
<accession>A0A560ES86</accession>
<comment type="similarity">
    <text evidence="5">Belongs to the CheB family.</text>
</comment>
<evidence type="ECO:0000256" key="6">
    <source>
        <dbReference type="PROSITE-ProRule" id="PRU00050"/>
    </source>
</evidence>
<reference evidence="11 12" key="1">
    <citation type="submission" date="2019-06" db="EMBL/GenBank/DDBJ databases">
        <title>Genomic Encyclopedia of Type Strains, Phase IV (KMG-V): Genome sequencing to study the core and pangenomes of soil and plant-associated prokaryotes.</title>
        <authorList>
            <person name="Whitman W."/>
        </authorList>
    </citation>
    <scope>NUCLEOTIDE SEQUENCE [LARGE SCALE GENOMIC DNA]</scope>
    <source>
        <strain evidence="11 12">BR 11880</strain>
    </source>
</reference>
<evidence type="ECO:0000256" key="8">
    <source>
        <dbReference type="SAM" id="MobiDB-lite"/>
    </source>
</evidence>
<dbReference type="GO" id="GO:0008984">
    <property type="term" value="F:protein-glutamate methylesterase activity"/>
    <property type="evidence" value="ECO:0007669"/>
    <property type="project" value="UniProtKB-UniRule"/>
</dbReference>
<sequence length="384" mass="40924">MTRLLIVDDSALVRRLLGDLFTAAGDFEVAFARDALEALAQLRQFNPDVITLDVHMPQMDGLTCLDQIMVEQPRPVVMVSSFTEAGAEVTLEAMALGAVDFIQKPDGAISLKMDQLGPGLVDKVRRAAGARLRRSHRLAERLRRQAGAIEAGRLDIGPVPQGALAPAKRARPLTDDPPQKVEGVAPTAERQALPGLVLIGCSTGGPPALDAVLEGLPADFPWPVLVAQHMPATFTGPLARRLDRLCALTVQEVARPTPLAPGNVYIGRGDADLVLSQRPSGLVALPTPAKEEYRWHPSVDRLVDSALSLVEPRRLVGVLMTGMGYDGAAAMTRLRNDGGRTIAESEESAVVWGMPGELVKAGGADVVAPLEEISGHLMRMVAGR</sequence>
<comment type="PTM">
    <text evidence="5">Phosphorylated by CheA. Phosphorylation of the N-terminal regulatory domain activates the methylesterase activity.</text>
</comment>
<evidence type="ECO:0000313" key="11">
    <source>
        <dbReference type="EMBL" id="TWB12238.1"/>
    </source>
</evidence>
<feature type="active site" evidence="5 6">
    <location>
        <position position="229"/>
    </location>
</feature>
<comment type="catalytic activity">
    <reaction evidence="4 5">
        <text>[protein]-L-glutamate 5-O-methyl ester + H2O = L-glutamyl-[protein] + methanol + H(+)</text>
        <dbReference type="Rhea" id="RHEA:23236"/>
        <dbReference type="Rhea" id="RHEA-COMP:10208"/>
        <dbReference type="Rhea" id="RHEA-COMP:10311"/>
        <dbReference type="ChEBI" id="CHEBI:15377"/>
        <dbReference type="ChEBI" id="CHEBI:15378"/>
        <dbReference type="ChEBI" id="CHEBI:17790"/>
        <dbReference type="ChEBI" id="CHEBI:29973"/>
        <dbReference type="ChEBI" id="CHEBI:82795"/>
        <dbReference type="EC" id="3.1.1.61"/>
    </reaction>
</comment>
<evidence type="ECO:0000256" key="7">
    <source>
        <dbReference type="PROSITE-ProRule" id="PRU00169"/>
    </source>
</evidence>
<feature type="active site" evidence="5 6">
    <location>
        <position position="326"/>
    </location>
</feature>
<dbReference type="PANTHER" id="PTHR42872:SF6">
    <property type="entry name" value="PROTEIN-GLUTAMATE METHYLESTERASE_PROTEIN-GLUTAMINE GLUTAMINASE"/>
    <property type="match status" value="1"/>
</dbReference>
<evidence type="ECO:0000256" key="4">
    <source>
        <dbReference type="ARBA" id="ARBA00048267"/>
    </source>
</evidence>
<dbReference type="SMART" id="SM00448">
    <property type="entry name" value="REC"/>
    <property type="match status" value="1"/>
</dbReference>
<dbReference type="PIRSF" id="PIRSF000876">
    <property type="entry name" value="RR_chemtxs_CheB"/>
    <property type="match status" value="1"/>
</dbReference>
<organism evidence="11 12">
    <name type="scientific">Nitrospirillum amazonense</name>
    <dbReference type="NCBI Taxonomy" id="28077"/>
    <lineage>
        <taxon>Bacteria</taxon>
        <taxon>Pseudomonadati</taxon>
        <taxon>Pseudomonadota</taxon>
        <taxon>Alphaproteobacteria</taxon>
        <taxon>Rhodospirillales</taxon>
        <taxon>Azospirillaceae</taxon>
        <taxon>Nitrospirillum</taxon>
    </lineage>
</organism>
<evidence type="ECO:0000256" key="5">
    <source>
        <dbReference type="HAMAP-Rule" id="MF_00099"/>
    </source>
</evidence>
<dbReference type="RefSeq" id="WP_145753635.1">
    <property type="nucleotide sequence ID" value="NZ_VITN01000026.1"/>
</dbReference>
<proteinExistence type="inferred from homology"/>
<dbReference type="OrthoDB" id="9793421at2"/>
<dbReference type="InterPro" id="IPR001789">
    <property type="entry name" value="Sig_transdc_resp-reg_receiver"/>
</dbReference>
<dbReference type="NCBIfam" id="NF001965">
    <property type="entry name" value="PRK00742.1"/>
    <property type="match status" value="1"/>
</dbReference>
<feature type="active site" evidence="5 6">
    <location>
        <position position="202"/>
    </location>
</feature>
<comment type="domain">
    <text evidence="5">Contains a C-terminal catalytic domain, and an N-terminal region which modulates catalytic activity.</text>
</comment>
<gene>
    <name evidence="5" type="primary">cheB</name>
    <name evidence="11" type="ORF">FBZ89_12616</name>
</gene>
<dbReference type="AlphaFoldDB" id="A0A560ES86"/>
<dbReference type="PANTHER" id="PTHR42872">
    <property type="entry name" value="PROTEIN-GLUTAMATE METHYLESTERASE/PROTEIN-GLUTAMINE GLUTAMINASE"/>
    <property type="match status" value="1"/>
</dbReference>
<evidence type="ECO:0000259" key="10">
    <source>
        <dbReference type="PROSITE" id="PS50122"/>
    </source>
</evidence>
<dbReference type="CDD" id="cd16432">
    <property type="entry name" value="CheB_Rec"/>
    <property type="match status" value="1"/>
</dbReference>
<feature type="region of interest" description="Disordered" evidence="8">
    <location>
        <begin position="166"/>
        <end position="185"/>
    </location>
</feature>
<dbReference type="InterPro" id="IPR000673">
    <property type="entry name" value="Sig_transdc_resp-reg_Me-estase"/>
</dbReference>
<comment type="subcellular location">
    <subcellularLocation>
        <location evidence="5">Cytoplasm</location>
    </subcellularLocation>
</comment>
<dbReference type="GO" id="GO:0000156">
    <property type="term" value="F:phosphorelay response regulator activity"/>
    <property type="evidence" value="ECO:0007669"/>
    <property type="project" value="InterPro"/>
</dbReference>
<dbReference type="GO" id="GO:0050568">
    <property type="term" value="F:protein-glutamine glutaminase activity"/>
    <property type="evidence" value="ECO:0007669"/>
    <property type="project" value="UniProtKB-UniRule"/>
</dbReference>
<dbReference type="Proteomes" id="UP000319859">
    <property type="component" value="Unassembled WGS sequence"/>
</dbReference>
<dbReference type="CDD" id="cd17541">
    <property type="entry name" value="REC_CheB-like"/>
    <property type="match status" value="1"/>
</dbReference>
<dbReference type="EMBL" id="VITN01000026">
    <property type="protein sequence ID" value="TWB12238.1"/>
    <property type="molecule type" value="Genomic_DNA"/>
</dbReference>
<dbReference type="GO" id="GO:0005737">
    <property type="term" value="C:cytoplasm"/>
    <property type="evidence" value="ECO:0007669"/>
    <property type="project" value="UniProtKB-SubCell"/>
</dbReference>
<dbReference type="PROSITE" id="PS50122">
    <property type="entry name" value="CHEB"/>
    <property type="match status" value="1"/>
</dbReference>
<keyword evidence="2 5" id="KW-0145">Chemotaxis</keyword>
<evidence type="ECO:0000313" key="12">
    <source>
        <dbReference type="Proteomes" id="UP000319859"/>
    </source>
</evidence>
<dbReference type="Pfam" id="PF01339">
    <property type="entry name" value="CheB_methylest"/>
    <property type="match status" value="1"/>
</dbReference>
<dbReference type="PROSITE" id="PS50110">
    <property type="entry name" value="RESPONSE_REGULATORY"/>
    <property type="match status" value="1"/>
</dbReference>
<dbReference type="InterPro" id="IPR008248">
    <property type="entry name" value="CheB-like"/>
</dbReference>
<name>A0A560ES86_9PROT</name>
<evidence type="ECO:0000256" key="2">
    <source>
        <dbReference type="ARBA" id="ARBA00022500"/>
    </source>
</evidence>
<keyword evidence="5 7" id="KW-0597">Phosphoprotein</keyword>
<comment type="caution">
    <text evidence="11">The sequence shown here is derived from an EMBL/GenBank/DDBJ whole genome shotgun (WGS) entry which is preliminary data.</text>
</comment>
<dbReference type="EC" id="3.1.1.61" evidence="5"/>
<evidence type="ECO:0000256" key="1">
    <source>
        <dbReference type="ARBA" id="ARBA00022490"/>
    </source>
</evidence>
<dbReference type="SUPFAM" id="SSF52172">
    <property type="entry name" value="CheY-like"/>
    <property type="match status" value="1"/>
</dbReference>
<keyword evidence="1 5" id="KW-0963">Cytoplasm</keyword>
<comment type="function">
    <text evidence="5">Involved in chemotaxis. Part of a chemotaxis signal transduction system that modulates chemotaxis in response to various stimuli. Catalyzes the demethylation of specific methylglutamate residues introduced into the chemoreceptors (methyl-accepting chemotaxis proteins or MCP) by CheR. Also mediates the irreversible deamidation of specific glutamine residues to glutamic acid.</text>
</comment>
<evidence type="ECO:0000256" key="3">
    <source>
        <dbReference type="ARBA" id="ARBA00022801"/>
    </source>
</evidence>
<dbReference type="EC" id="3.5.1.44" evidence="5"/>
<dbReference type="SUPFAM" id="SSF52738">
    <property type="entry name" value="Methylesterase CheB, C-terminal domain"/>
    <property type="match status" value="1"/>
</dbReference>
<dbReference type="InterPro" id="IPR035909">
    <property type="entry name" value="CheB_C"/>
</dbReference>
<feature type="modified residue" description="4-aspartylphosphate" evidence="5 7">
    <location>
        <position position="53"/>
    </location>
</feature>
<comment type="catalytic activity">
    <reaction evidence="5">
        <text>L-glutaminyl-[protein] + H2O = L-glutamyl-[protein] + NH4(+)</text>
        <dbReference type="Rhea" id="RHEA:16441"/>
        <dbReference type="Rhea" id="RHEA-COMP:10207"/>
        <dbReference type="Rhea" id="RHEA-COMP:10208"/>
        <dbReference type="ChEBI" id="CHEBI:15377"/>
        <dbReference type="ChEBI" id="CHEBI:28938"/>
        <dbReference type="ChEBI" id="CHEBI:29973"/>
        <dbReference type="ChEBI" id="CHEBI:30011"/>
        <dbReference type="EC" id="3.5.1.44"/>
    </reaction>
</comment>
<feature type="domain" description="CheB-type methylesterase" evidence="10">
    <location>
        <begin position="192"/>
        <end position="384"/>
    </location>
</feature>